<evidence type="ECO:0000259" key="1">
    <source>
        <dbReference type="Pfam" id="PF10988"/>
    </source>
</evidence>
<dbReference type="InterPro" id="IPR021255">
    <property type="entry name" value="DUF2807"/>
</dbReference>
<evidence type="ECO:0000313" key="3">
    <source>
        <dbReference type="Proteomes" id="UP000184406"/>
    </source>
</evidence>
<dbReference type="Proteomes" id="UP000184406">
    <property type="component" value="Unassembled WGS sequence"/>
</dbReference>
<sequence length="269" mass="29616">MNYFILKIGLGWGNVATIVARYGMFLAIVITLVNCNSENAPDCFQNAGDIIRETVEVPNFTAITVYENVEMTLRQGSPLKVEVETGENLRNEVEVEVVDGRLLLRDTNDCNFTRKYGLTKVFVTAPDITEIRSSTGLDILSDGVLAYPSLTLISESFNDPDAGYTSGEFNLELDTQGLTIVSNGISFYNLRGKTINFSIVFASGDSRLEAEALIAENISFNHRGSNDMRLSPQESLKGTLRGTGDVVSFNRPAVVEVEQLYKGELIFVD</sequence>
<name>A0A1M5GX07_9FLAO</name>
<dbReference type="Gene3D" id="2.160.20.120">
    <property type="match status" value="1"/>
</dbReference>
<keyword evidence="3" id="KW-1185">Reference proteome</keyword>
<feature type="domain" description="Putative auto-transporter adhesin head GIN" evidence="1">
    <location>
        <begin position="59"/>
        <end position="252"/>
    </location>
</feature>
<protein>
    <submittedName>
        <fullName evidence="2">Putative auto-transporter adhesin, head GIN domain</fullName>
    </submittedName>
</protein>
<dbReference type="AlphaFoldDB" id="A0A1M5GX07"/>
<organism evidence="2 3">
    <name type="scientific">Arenibacter palladensis</name>
    <dbReference type="NCBI Taxonomy" id="237373"/>
    <lineage>
        <taxon>Bacteria</taxon>
        <taxon>Pseudomonadati</taxon>
        <taxon>Bacteroidota</taxon>
        <taxon>Flavobacteriia</taxon>
        <taxon>Flavobacteriales</taxon>
        <taxon>Flavobacteriaceae</taxon>
        <taxon>Arenibacter</taxon>
    </lineage>
</organism>
<evidence type="ECO:0000313" key="2">
    <source>
        <dbReference type="EMBL" id="SHG08250.1"/>
    </source>
</evidence>
<dbReference type="EMBL" id="FQUX01000012">
    <property type="protein sequence ID" value="SHG08250.1"/>
    <property type="molecule type" value="Genomic_DNA"/>
</dbReference>
<reference evidence="3" key="1">
    <citation type="submission" date="2016-11" db="EMBL/GenBank/DDBJ databases">
        <authorList>
            <person name="Varghese N."/>
            <person name="Submissions S."/>
        </authorList>
    </citation>
    <scope>NUCLEOTIDE SEQUENCE [LARGE SCALE GENOMIC DNA]</scope>
    <source>
        <strain evidence="3">DSM 17539</strain>
    </source>
</reference>
<dbReference type="RefSeq" id="WP_084532720.1">
    <property type="nucleotide sequence ID" value="NZ_FQUX01000012.1"/>
</dbReference>
<gene>
    <name evidence="2" type="ORF">SAMN03080594_11258</name>
</gene>
<proteinExistence type="predicted"/>
<accession>A0A1M5GX07</accession>
<dbReference type="Pfam" id="PF10988">
    <property type="entry name" value="DUF2807"/>
    <property type="match status" value="1"/>
</dbReference>